<organism evidence="1 2">
    <name type="scientific">Elysia marginata</name>
    <dbReference type="NCBI Taxonomy" id="1093978"/>
    <lineage>
        <taxon>Eukaryota</taxon>
        <taxon>Metazoa</taxon>
        <taxon>Spiralia</taxon>
        <taxon>Lophotrochozoa</taxon>
        <taxon>Mollusca</taxon>
        <taxon>Gastropoda</taxon>
        <taxon>Heterobranchia</taxon>
        <taxon>Euthyneura</taxon>
        <taxon>Panpulmonata</taxon>
        <taxon>Sacoglossa</taxon>
        <taxon>Placobranchoidea</taxon>
        <taxon>Plakobranchidae</taxon>
        <taxon>Elysia</taxon>
    </lineage>
</organism>
<gene>
    <name evidence="1" type="ORF">ElyMa_006928600</name>
</gene>
<evidence type="ECO:0000313" key="1">
    <source>
        <dbReference type="EMBL" id="GFS21609.1"/>
    </source>
</evidence>
<comment type="caution">
    <text evidence="1">The sequence shown here is derived from an EMBL/GenBank/DDBJ whole genome shotgun (WGS) entry which is preliminary data.</text>
</comment>
<reference evidence="1 2" key="1">
    <citation type="journal article" date="2021" name="Elife">
        <title>Chloroplast acquisition without the gene transfer in kleptoplastic sea slugs, Plakobranchus ocellatus.</title>
        <authorList>
            <person name="Maeda T."/>
            <person name="Takahashi S."/>
            <person name="Yoshida T."/>
            <person name="Shimamura S."/>
            <person name="Takaki Y."/>
            <person name="Nagai Y."/>
            <person name="Toyoda A."/>
            <person name="Suzuki Y."/>
            <person name="Arimoto A."/>
            <person name="Ishii H."/>
            <person name="Satoh N."/>
            <person name="Nishiyama T."/>
            <person name="Hasebe M."/>
            <person name="Maruyama T."/>
            <person name="Minagawa J."/>
            <person name="Obokata J."/>
            <person name="Shigenobu S."/>
        </authorList>
    </citation>
    <scope>NUCLEOTIDE SEQUENCE [LARGE SCALE GENOMIC DNA]</scope>
</reference>
<protein>
    <submittedName>
        <fullName evidence="1">Uncharacterized protein</fullName>
    </submittedName>
</protein>
<name>A0AAV4JHP2_9GAST</name>
<evidence type="ECO:0000313" key="2">
    <source>
        <dbReference type="Proteomes" id="UP000762676"/>
    </source>
</evidence>
<keyword evidence="2" id="KW-1185">Reference proteome</keyword>
<dbReference type="AlphaFoldDB" id="A0AAV4JHP2"/>
<sequence>MVDTAHTQTGFCHADTRAELFVAFSSSWSTTPVAVYKSGVGIRGSARCSRCCCRSYHCSASRRMVVVGMMCGMRYCVCVWGVPSSHPVKYSCTGSFDIGFGFAGTGTDNNKEDENVKLKT</sequence>
<dbReference type="Proteomes" id="UP000762676">
    <property type="component" value="Unassembled WGS sequence"/>
</dbReference>
<accession>A0AAV4JHP2</accession>
<proteinExistence type="predicted"/>
<dbReference type="EMBL" id="BMAT01013866">
    <property type="protein sequence ID" value="GFS21609.1"/>
    <property type="molecule type" value="Genomic_DNA"/>
</dbReference>